<evidence type="ECO:0000313" key="6">
    <source>
        <dbReference type="Proteomes" id="UP001500456"/>
    </source>
</evidence>
<evidence type="ECO:0000256" key="1">
    <source>
        <dbReference type="ARBA" id="ARBA00006432"/>
    </source>
</evidence>
<organism evidence="5 6">
    <name type="scientific">Streptomyces plumbiresistens</name>
    <dbReference type="NCBI Taxonomy" id="511811"/>
    <lineage>
        <taxon>Bacteria</taxon>
        <taxon>Bacillati</taxon>
        <taxon>Actinomycetota</taxon>
        <taxon>Actinomycetes</taxon>
        <taxon>Kitasatosporales</taxon>
        <taxon>Streptomycetaceae</taxon>
        <taxon>Streptomyces</taxon>
    </lineage>
</organism>
<sequence>MTLHALFRARAEESPEAEAVIFGQKRISYGALASEVDRVARGLHAHGVLEGDRVLGLAGNTPDVIALYLAVGKLGAVYVPVSSGFREREGRFVLRNAEPKLAVVEAALLGEFLSWTDGRGPDLVVLGADNARRRELPAGAARFEEIGLGVADVPAAPVSEEAGLLLCYTSGTTSTPKPVLHSQRSEVYNARTYSTAWDLGPGDRGIVSLPLAWVYGLSTTTAALLVSGGTVVLLDRFHPADVLDAIEEHAATAMWGTMSMYTKLLEVIKERGKADLGSLRVVANGGEPCPPPLVRNFEEHTGITLLGTYATSEARPIVLVRPGDEKAPEGSVGQLVPGAEIRLEGPDGGEVEIGEPGHALLRCPGLMTAYYGEPELTADRITPDGWLKTGDILRRDSAGHYFVVGRESDLIIRSGVNIAPAEVEFALMSHPEIAEAAVVGIPDQRSGEAVLAFVVAERGALPGEDEIRHFLAEQVAAYKVPQRFVFVDDLPRTERGKLDRIALRTRGEDLSPQG</sequence>
<dbReference type="InterPro" id="IPR020845">
    <property type="entry name" value="AMP-binding_CS"/>
</dbReference>
<evidence type="ECO:0000259" key="4">
    <source>
        <dbReference type="Pfam" id="PF13193"/>
    </source>
</evidence>
<comment type="caution">
    <text evidence="5">The sequence shown here is derived from an EMBL/GenBank/DDBJ whole genome shotgun (WGS) entry which is preliminary data.</text>
</comment>
<keyword evidence="2 5" id="KW-0436">Ligase</keyword>
<dbReference type="PANTHER" id="PTHR43201:SF5">
    <property type="entry name" value="MEDIUM-CHAIN ACYL-COA LIGASE ACSF2, MITOCHONDRIAL"/>
    <property type="match status" value="1"/>
</dbReference>
<protein>
    <submittedName>
        <fullName evidence="5">Long-chain-fatty-acid--CoA ligase LcfB</fullName>
    </submittedName>
</protein>
<dbReference type="Gene3D" id="3.30.300.30">
    <property type="match status" value="1"/>
</dbReference>
<evidence type="ECO:0000259" key="3">
    <source>
        <dbReference type="Pfam" id="PF00501"/>
    </source>
</evidence>
<reference evidence="6" key="1">
    <citation type="journal article" date="2019" name="Int. J. Syst. Evol. Microbiol.">
        <title>The Global Catalogue of Microorganisms (GCM) 10K type strain sequencing project: providing services to taxonomists for standard genome sequencing and annotation.</title>
        <authorList>
            <consortium name="The Broad Institute Genomics Platform"/>
            <consortium name="The Broad Institute Genome Sequencing Center for Infectious Disease"/>
            <person name="Wu L."/>
            <person name="Ma J."/>
        </authorList>
    </citation>
    <scope>NUCLEOTIDE SEQUENCE [LARGE SCALE GENOMIC DNA]</scope>
    <source>
        <strain evidence="6">JCM 16924</strain>
    </source>
</reference>
<dbReference type="Proteomes" id="UP001500456">
    <property type="component" value="Unassembled WGS sequence"/>
</dbReference>
<dbReference type="InterPro" id="IPR045851">
    <property type="entry name" value="AMP-bd_C_sf"/>
</dbReference>
<proteinExistence type="inferred from homology"/>
<feature type="domain" description="AMP-binding enzyme C-terminal" evidence="4">
    <location>
        <begin position="422"/>
        <end position="497"/>
    </location>
</feature>
<dbReference type="PANTHER" id="PTHR43201">
    <property type="entry name" value="ACYL-COA SYNTHETASE"/>
    <property type="match status" value="1"/>
</dbReference>
<dbReference type="InterPro" id="IPR000873">
    <property type="entry name" value="AMP-dep_synth/lig_dom"/>
</dbReference>
<dbReference type="Pfam" id="PF00501">
    <property type="entry name" value="AMP-binding"/>
    <property type="match status" value="1"/>
</dbReference>
<dbReference type="EMBL" id="BAAAZX010000021">
    <property type="protein sequence ID" value="GAA4013557.1"/>
    <property type="molecule type" value="Genomic_DNA"/>
</dbReference>
<dbReference type="SUPFAM" id="SSF56801">
    <property type="entry name" value="Acetyl-CoA synthetase-like"/>
    <property type="match status" value="1"/>
</dbReference>
<dbReference type="GO" id="GO:0016874">
    <property type="term" value="F:ligase activity"/>
    <property type="evidence" value="ECO:0007669"/>
    <property type="project" value="UniProtKB-KW"/>
</dbReference>
<accession>A0ABP7SLT5</accession>
<evidence type="ECO:0000313" key="5">
    <source>
        <dbReference type="EMBL" id="GAA4013557.1"/>
    </source>
</evidence>
<evidence type="ECO:0000256" key="2">
    <source>
        <dbReference type="ARBA" id="ARBA00022598"/>
    </source>
</evidence>
<gene>
    <name evidence="5" type="primary">lcfB</name>
    <name evidence="5" type="ORF">GCM10022232_64830</name>
</gene>
<dbReference type="Gene3D" id="3.40.50.12780">
    <property type="entry name" value="N-terminal domain of ligase-like"/>
    <property type="match status" value="1"/>
</dbReference>
<name>A0ABP7SLT5_9ACTN</name>
<dbReference type="Pfam" id="PF13193">
    <property type="entry name" value="AMP-binding_C"/>
    <property type="match status" value="1"/>
</dbReference>
<dbReference type="InterPro" id="IPR025110">
    <property type="entry name" value="AMP-bd_C"/>
</dbReference>
<dbReference type="InterPro" id="IPR042099">
    <property type="entry name" value="ANL_N_sf"/>
</dbReference>
<dbReference type="PROSITE" id="PS00455">
    <property type="entry name" value="AMP_BINDING"/>
    <property type="match status" value="1"/>
</dbReference>
<dbReference type="RefSeq" id="WP_345568237.1">
    <property type="nucleotide sequence ID" value="NZ_BAAAZX010000021.1"/>
</dbReference>
<keyword evidence="6" id="KW-1185">Reference proteome</keyword>
<comment type="similarity">
    <text evidence="1">Belongs to the ATP-dependent AMP-binding enzyme family.</text>
</comment>
<feature type="domain" description="AMP-dependent synthetase/ligase" evidence="3">
    <location>
        <begin position="7"/>
        <end position="371"/>
    </location>
</feature>